<dbReference type="InterPro" id="IPR000719">
    <property type="entry name" value="Prot_kinase_dom"/>
</dbReference>
<dbReference type="SUPFAM" id="SSF56112">
    <property type="entry name" value="Protein kinase-like (PK-like)"/>
    <property type="match status" value="1"/>
</dbReference>
<evidence type="ECO:0000256" key="5">
    <source>
        <dbReference type="SAM" id="MobiDB-lite"/>
    </source>
</evidence>
<keyword evidence="3" id="KW-0418">Kinase</keyword>
<dbReference type="GO" id="GO:0000045">
    <property type="term" value="P:autophagosome assembly"/>
    <property type="evidence" value="ECO:0007669"/>
    <property type="project" value="TreeGrafter"/>
</dbReference>
<dbReference type="PROSITE" id="PS50011">
    <property type="entry name" value="PROTEIN_KINASE_DOM"/>
    <property type="match status" value="1"/>
</dbReference>
<dbReference type="PANTHER" id="PTHR24348">
    <property type="entry name" value="SERINE/THREONINE-PROTEIN KINASE UNC-51-RELATED"/>
    <property type="match status" value="1"/>
</dbReference>
<feature type="domain" description="Protein kinase" evidence="6">
    <location>
        <begin position="188"/>
        <end position="419"/>
    </location>
</feature>
<reference evidence="7" key="1">
    <citation type="submission" date="2020-11" db="EMBL/GenBank/DDBJ databases">
        <authorList>
            <person name="Tran Van P."/>
        </authorList>
    </citation>
    <scope>NUCLEOTIDE SEQUENCE</scope>
</reference>
<evidence type="ECO:0000313" key="8">
    <source>
        <dbReference type="Proteomes" id="UP000759131"/>
    </source>
</evidence>
<keyword evidence="1" id="KW-0808">Transferase</keyword>
<keyword evidence="8" id="KW-1185">Reference proteome</keyword>
<accession>A0A7R9Q197</accession>
<dbReference type="GO" id="GO:0005776">
    <property type="term" value="C:autophagosome"/>
    <property type="evidence" value="ECO:0007669"/>
    <property type="project" value="TreeGrafter"/>
</dbReference>
<evidence type="ECO:0000256" key="2">
    <source>
        <dbReference type="ARBA" id="ARBA00022741"/>
    </source>
</evidence>
<dbReference type="GO" id="GO:0005829">
    <property type="term" value="C:cytosol"/>
    <property type="evidence" value="ECO:0007669"/>
    <property type="project" value="TreeGrafter"/>
</dbReference>
<proteinExistence type="predicted"/>
<feature type="compositionally biased region" description="Polar residues" evidence="5">
    <location>
        <begin position="39"/>
        <end position="52"/>
    </location>
</feature>
<sequence>MSDKNEWEGRAQHTGAGPPTPSSPGQWQQLSHTPGVGVRQSTNTWLPPTPTSPALQQLQIHCSGWYQVNTGAINRYPTSASRQLFTDTRLQIASTSVAQQSLPAAVPPVTPAPGPGYPERTGRTPTGYILRPMGRLLNIYEEVSAEGYPRGRGGLSRLLPRTADGLLNDKTVRDLAKLRALGFDVSKFERDEKLGEGSYSKVFMGAYTGQVCASIICNKLSFCQPPLGADTWRVQSRDRYLPLSQRVILQPSVSGHQLPDIVSYRRMFLIMEYGDQGSLDHFAYHRKLNDRLTVQFTGELCSAMAYMHYNGVAHLDCHTNNIMVFSAPGGQFTVKYIDFGLSLSCPLYAKLGVQVWGSEWRKMAMMNMSEMAKVLHYMLDKCGRSRLNTGADLSQVRAMASELFTTKKHMFDVIKSYTF</sequence>
<evidence type="ECO:0000313" key="7">
    <source>
        <dbReference type="EMBL" id="CAD7627651.1"/>
    </source>
</evidence>
<evidence type="ECO:0000256" key="4">
    <source>
        <dbReference type="ARBA" id="ARBA00022840"/>
    </source>
</evidence>
<dbReference type="InterPro" id="IPR011009">
    <property type="entry name" value="Kinase-like_dom_sf"/>
</dbReference>
<dbReference type="GO" id="GO:0000407">
    <property type="term" value="C:phagophore assembly site"/>
    <property type="evidence" value="ECO:0007669"/>
    <property type="project" value="TreeGrafter"/>
</dbReference>
<evidence type="ECO:0000256" key="3">
    <source>
        <dbReference type="ARBA" id="ARBA00022777"/>
    </source>
</evidence>
<dbReference type="GO" id="GO:0005524">
    <property type="term" value="F:ATP binding"/>
    <property type="evidence" value="ECO:0007669"/>
    <property type="project" value="UniProtKB-KW"/>
</dbReference>
<dbReference type="EMBL" id="CAJPIZ010004921">
    <property type="protein sequence ID" value="CAG2108081.1"/>
    <property type="molecule type" value="Genomic_DNA"/>
</dbReference>
<dbReference type="PANTHER" id="PTHR24348:SF22">
    <property type="entry name" value="NON-SPECIFIC SERINE_THREONINE PROTEIN KINASE"/>
    <property type="match status" value="1"/>
</dbReference>
<feature type="region of interest" description="Disordered" evidence="5">
    <location>
        <begin position="104"/>
        <end position="125"/>
    </location>
</feature>
<organism evidence="7">
    <name type="scientific">Medioppia subpectinata</name>
    <dbReference type="NCBI Taxonomy" id="1979941"/>
    <lineage>
        <taxon>Eukaryota</taxon>
        <taxon>Metazoa</taxon>
        <taxon>Ecdysozoa</taxon>
        <taxon>Arthropoda</taxon>
        <taxon>Chelicerata</taxon>
        <taxon>Arachnida</taxon>
        <taxon>Acari</taxon>
        <taxon>Acariformes</taxon>
        <taxon>Sarcoptiformes</taxon>
        <taxon>Oribatida</taxon>
        <taxon>Brachypylina</taxon>
        <taxon>Oppioidea</taxon>
        <taxon>Oppiidae</taxon>
        <taxon>Medioppia</taxon>
    </lineage>
</organism>
<feature type="compositionally biased region" description="Pro residues" evidence="5">
    <location>
        <begin position="105"/>
        <end position="116"/>
    </location>
</feature>
<dbReference type="GO" id="GO:0004674">
    <property type="term" value="F:protein serine/threonine kinase activity"/>
    <property type="evidence" value="ECO:0007669"/>
    <property type="project" value="InterPro"/>
</dbReference>
<dbReference type="Pfam" id="PF00069">
    <property type="entry name" value="Pkinase"/>
    <property type="match status" value="1"/>
</dbReference>
<dbReference type="InterPro" id="IPR045269">
    <property type="entry name" value="Atg1-like"/>
</dbReference>
<dbReference type="Proteomes" id="UP000759131">
    <property type="component" value="Unassembled WGS sequence"/>
</dbReference>
<dbReference type="GO" id="GO:0010506">
    <property type="term" value="P:regulation of autophagy"/>
    <property type="evidence" value="ECO:0007669"/>
    <property type="project" value="InterPro"/>
</dbReference>
<evidence type="ECO:0000256" key="1">
    <source>
        <dbReference type="ARBA" id="ARBA00022679"/>
    </source>
</evidence>
<dbReference type="SMART" id="SM00220">
    <property type="entry name" value="S_TKc"/>
    <property type="match status" value="1"/>
</dbReference>
<dbReference type="OrthoDB" id="3253298at2759"/>
<feature type="region of interest" description="Disordered" evidence="5">
    <location>
        <begin position="1"/>
        <end position="52"/>
    </location>
</feature>
<evidence type="ECO:0000259" key="6">
    <source>
        <dbReference type="PROSITE" id="PS50011"/>
    </source>
</evidence>
<keyword evidence="2" id="KW-0547">Nucleotide-binding</keyword>
<gene>
    <name evidence="7" type="ORF">OSB1V03_LOCUS8076</name>
</gene>
<dbReference type="Gene3D" id="1.10.510.10">
    <property type="entry name" value="Transferase(Phosphotransferase) domain 1"/>
    <property type="match status" value="1"/>
</dbReference>
<name>A0A7R9Q197_9ACAR</name>
<dbReference type="AlphaFoldDB" id="A0A7R9Q197"/>
<feature type="compositionally biased region" description="Basic and acidic residues" evidence="5">
    <location>
        <begin position="1"/>
        <end position="11"/>
    </location>
</feature>
<keyword evidence="4" id="KW-0067">ATP-binding</keyword>
<protein>
    <recommendedName>
        <fullName evidence="6">Protein kinase domain-containing protein</fullName>
    </recommendedName>
</protein>
<dbReference type="EMBL" id="OC859496">
    <property type="protein sequence ID" value="CAD7627651.1"/>
    <property type="molecule type" value="Genomic_DNA"/>
</dbReference>
<dbReference type="GO" id="GO:0016020">
    <property type="term" value="C:membrane"/>
    <property type="evidence" value="ECO:0007669"/>
    <property type="project" value="TreeGrafter"/>
</dbReference>